<feature type="transmembrane region" description="Helical" evidence="1">
    <location>
        <begin position="88"/>
        <end position="109"/>
    </location>
</feature>
<evidence type="ECO:0008006" key="4">
    <source>
        <dbReference type="Google" id="ProtNLM"/>
    </source>
</evidence>
<feature type="transmembrane region" description="Helical" evidence="1">
    <location>
        <begin position="50"/>
        <end position="67"/>
    </location>
</feature>
<comment type="caution">
    <text evidence="2">The sequence shown here is derived from an EMBL/GenBank/DDBJ whole genome shotgun (WGS) entry which is preliminary data.</text>
</comment>
<evidence type="ECO:0000313" key="2">
    <source>
        <dbReference type="EMBL" id="HJC39715.1"/>
    </source>
</evidence>
<keyword evidence="1" id="KW-0812">Transmembrane</keyword>
<dbReference type="Proteomes" id="UP000823894">
    <property type="component" value="Unassembled WGS sequence"/>
</dbReference>
<organism evidence="2 3">
    <name type="scientific">Candidatus Mediterraneibacter faecigallinarum</name>
    <dbReference type="NCBI Taxonomy" id="2838669"/>
    <lineage>
        <taxon>Bacteria</taxon>
        <taxon>Bacillati</taxon>
        <taxon>Bacillota</taxon>
        <taxon>Clostridia</taxon>
        <taxon>Lachnospirales</taxon>
        <taxon>Lachnospiraceae</taxon>
        <taxon>Mediterraneibacter</taxon>
    </lineage>
</organism>
<name>A0A9D2NWH8_9FIRM</name>
<reference evidence="2" key="2">
    <citation type="submission" date="2021-04" db="EMBL/GenBank/DDBJ databases">
        <authorList>
            <person name="Gilroy R."/>
        </authorList>
    </citation>
    <scope>NUCLEOTIDE SEQUENCE</scope>
    <source>
        <strain evidence="2">ChiGjej1B1-1692</strain>
    </source>
</reference>
<accession>A0A9D2NWH8</accession>
<proteinExistence type="predicted"/>
<dbReference type="EMBL" id="DWWK01000195">
    <property type="protein sequence ID" value="HJC39715.1"/>
    <property type="molecule type" value="Genomic_DNA"/>
</dbReference>
<reference evidence="2" key="1">
    <citation type="journal article" date="2021" name="PeerJ">
        <title>Extensive microbial diversity within the chicken gut microbiome revealed by metagenomics and culture.</title>
        <authorList>
            <person name="Gilroy R."/>
            <person name="Ravi A."/>
            <person name="Getino M."/>
            <person name="Pursley I."/>
            <person name="Horton D.L."/>
            <person name="Alikhan N.F."/>
            <person name="Baker D."/>
            <person name="Gharbi K."/>
            <person name="Hall N."/>
            <person name="Watson M."/>
            <person name="Adriaenssens E.M."/>
            <person name="Foster-Nyarko E."/>
            <person name="Jarju S."/>
            <person name="Secka A."/>
            <person name="Antonio M."/>
            <person name="Oren A."/>
            <person name="Chaudhuri R.R."/>
            <person name="La Ragione R."/>
            <person name="Hildebrand F."/>
            <person name="Pallen M.J."/>
        </authorList>
    </citation>
    <scope>NUCLEOTIDE SEQUENCE</scope>
    <source>
        <strain evidence="2">ChiGjej1B1-1692</strain>
    </source>
</reference>
<evidence type="ECO:0000313" key="3">
    <source>
        <dbReference type="Proteomes" id="UP000823894"/>
    </source>
</evidence>
<evidence type="ECO:0000256" key="1">
    <source>
        <dbReference type="SAM" id="Phobius"/>
    </source>
</evidence>
<protein>
    <recommendedName>
        <fullName evidence="4">DUF1648 domain-containing protein</fullName>
    </recommendedName>
</protein>
<dbReference type="AlphaFoldDB" id="A0A9D2NWH8"/>
<keyword evidence="1" id="KW-0472">Membrane</keyword>
<sequence length="150" mass="16441">MFHLMPIKLWRNVSSIMVLAAFLAAMAGTFLADGSIVVHWGENEMPNNSAGKWILWAMLLLSVLSMFSYSSMMKERPGYNVPVGREMACALSTGMVSVFSLVDVVLAVYKFYPVTAVPVIGTAAIVCSLILFVVTAYIRQHNSSRAGEEK</sequence>
<feature type="transmembrane region" description="Helical" evidence="1">
    <location>
        <begin position="115"/>
        <end position="138"/>
    </location>
</feature>
<keyword evidence="1" id="KW-1133">Transmembrane helix</keyword>
<gene>
    <name evidence="2" type="ORF">H9757_11750</name>
</gene>